<feature type="domain" description="Bacterial type II secretion system protein E" evidence="2">
    <location>
        <begin position="208"/>
        <end position="419"/>
    </location>
</feature>
<dbReference type="PANTHER" id="PTHR30486:SF14">
    <property type="entry name" value="FLAGELLA ACCESSORY PROTEIN I"/>
    <property type="match status" value="1"/>
</dbReference>
<dbReference type="InterPro" id="IPR050921">
    <property type="entry name" value="T4SS_GSP_E_ATPase"/>
</dbReference>
<comment type="caution">
    <text evidence="3">The sequence shown here is derived from an EMBL/GenBank/DDBJ whole genome shotgun (WGS) entry which is preliminary data.</text>
</comment>
<keyword evidence="3" id="KW-0969">Cilium</keyword>
<dbReference type="Gene3D" id="3.30.450.370">
    <property type="match status" value="1"/>
</dbReference>
<evidence type="ECO:0000256" key="1">
    <source>
        <dbReference type="ARBA" id="ARBA00006611"/>
    </source>
</evidence>
<protein>
    <submittedName>
        <fullName evidence="3">Flagellar protein FlaI</fullName>
    </submittedName>
</protein>
<dbReference type="EMBL" id="DTBZ01000057">
    <property type="protein sequence ID" value="HGQ17814.1"/>
    <property type="molecule type" value="Genomic_DNA"/>
</dbReference>
<evidence type="ECO:0000313" key="3">
    <source>
        <dbReference type="EMBL" id="HGQ17814.1"/>
    </source>
</evidence>
<keyword evidence="3" id="KW-0966">Cell projection</keyword>
<dbReference type="AlphaFoldDB" id="A0A7J3JQ19"/>
<gene>
    <name evidence="3" type="ORF">ENU30_02370</name>
</gene>
<dbReference type="Gene3D" id="1.10.390.40">
    <property type="match status" value="1"/>
</dbReference>
<comment type="similarity">
    <text evidence="1">Belongs to the GSP E family.</text>
</comment>
<keyword evidence="3" id="KW-0282">Flagellum</keyword>
<dbReference type="InterPro" id="IPR027417">
    <property type="entry name" value="P-loop_NTPase"/>
</dbReference>
<proteinExistence type="inferred from homology"/>
<dbReference type="GO" id="GO:0016887">
    <property type="term" value="F:ATP hydrolysis activity"/>
    <property type="evidence" value="ECO:0007669"/>
    <property type="project" value="InterPro"/>
</dbReference>
<dbReference type="PANTHER" id="PTHR30486">
    <property type="entry name" value="TWITCHING MOTILITY PROTEIN PILT"/>
    <property type="match status" value="1"/>
</dbReference>
<name>A0A7J3JQ19_9CREN</name>
<dbReference type="FunFam" id="3.40.50.300:FF:002252">
    <property type="entry name" value="Type IV secretion system protein"/>
    <property type="match status" value="1"/>
</dbReference>
<sequence length="562" mass="64142">MQVLKQMNVQQLDPRLLQSIRQYSYLGEYLKGISRSVGAPVFYDTYELSYDLKKERNVNILYPVSKGVFIHIYMPPTGTVSGYRKYIVIEPPRPDPKLLELIDRKLAEILTEEDVSEDVEAKKKIILSKLDRIIKVVSERVDYGRVNGGGKIPIYAGELEHVKYYVIRDKVGLGVLEPFLSDPWLEDITCKGLGYVYTVHKIFGPLETSIEFRTKEELDIFLIRLTERIGKPVSHARAIVDATLPDGSRLNIVFGEDVSLHGSNFTIRRFSKIPVSVTQIIAWGTMDEYIAAYLWILLNHNMSGFVCGETASGKTTTLNAISVFIPPTYKIITIEDTAEVQLPHPNWVRELTRDTGVKESSISMFDLLRAALRQRPNYIIVGEIRGQEAAIAFQAMQTGHPVLSTFHAANVQSLIQRLSGDPIRIPKTFMDNLNFAVFQNAVWVKGLMVRRITSINEIVGYDPKSDSIVYFPIFVWDPIRDVFMFRGRGASHLLENKIAPMRGISRINMNRIYEELNARARFLRELVNRKVMNYFDVWKAIVKAYEMGVERALEKLQKGTLL</sequence>
<dbReference type="SUPFAM" id="SSF52540">
    <property type="entry name" value="P-loop containing nucleoside triphosphate hydrolases"/>
    <property type="match status" value="1"/>
</dbReference>
<organism evidence="3">
    <name type="scientific">Ignisphaera aggregans</name>
    <dbReference type="NCBI Taxonomy" id="334771"/>
    <lineage>
        <taxon>Archaea</taxon>
        <taxon>Thermoproteota</taxon>
        <taxon>Thermoprotei</taxon>
        <taxon>Desulfurococcales</taxon>
        <taxon>Desulfurococcaceae</taxon>
        <taxon>Ignisphaera</taxon>
    </lineage>
</organism>
<evidence type="ECO:0000259" key="2">
    <source>
        <dbReference type="Pfam" id="PF00437"/>
    </source>
</evidence>
<reference evidence="3" key="1">
    <citation type="journal article" date="2020" name="mSystems">
        <title>Genome- and Community-Level Interaction Insights into Carbon Utilization and Element Cycling Functions of Hydrothermarchaeota in Hydrothermal Sediment.</title>
        <authorList>
            <person name="Zhou Z."/>
            <person name="Liu Y."/>
            <person name="Xu W."/>
            <person name="Pan J."/>
            <person name="Luo Z.H."/>
            <person name="Li M."/>
        </authorList>
    </citation>
    <scope>NUCLEOTIDE SEQUENCE [LARGE SCALE GENOMIC DNA]</scope>
    <source>
        <strain evidence="3">SpSt-657</strain>
    </source>
</reference>
<dbReference type="Gene3D" id="3.40.50.300">
    <property type="entry name" value="P-loop containing nucleotide triphosphate hydrolases"/>
    <property type="match status" value="1"/>
</dbReference>
<accession>A0A7J3JQ19</accession>
<dbReference type="Pfam" id="PF00437">
    <property type="entry name" value="T2SSE"/>
    <property type="match status" value="1"/>
</dbReference>
<dbReference type="CDD" id="cd01130">
    <property type="entry name" value="VirB11-like_ATPase"/>
    <property type="match status" value="1"/>
</dbReference>
<dbReference type="InterPro" id="IPR001482">
    <property type="entry name" value="T2SS/T4SS_dom"/>
</dbReference>